<reference evidence="6" key="1">
    <citation type="journal article" date="2014" name="Int. J. Syst. Evol. Microbiol.">
        <title>Complete genome sequence of Corynebacterium casei LMG S-19264T (=DSM 44701T), isolated from a smear-ripened cheese.</title>
        <authorList>
            <consortium name="US DOE Joint Genome Institute (JGI-PGF)"/>
            <person name="Walter F."/>
            <person name="Albersmeier A."/>
            <person name="Kalinowski J."/>
            <person name="Ruckert C."/>
        </authorList>
    </citation>
    <scope>NUCLEOTIDE SEQUENCE</scope>
    <source>
        <strain evidence="6">CGMCC 1.15725</strain>
    </source>
</reference>
<sequence>MPLDPMPNNPKPDKKTKLDRTYTISLANRKARGSGHERLGEILVAAKALFLEQGVENVTTRRIAERVGISQAALFTYYKTKDDILGQLMLNAFQELARAIAEVDRTAADTLDWLRRGIAGYIAFGLQHPDEYRLAFMVMKQHKNAPDDEPGEGHRVGFPVFLQLERRVADAMAEGLVRRDLGPSMLVTQALWASIHGLVAILIARPRPHFPWEDHDALIKVQTELLLTGLLQGAQSQGAQP</sequence>
<protein>
    <recommendedName>
        <fullName evidence="5">HTH tetR-type domain-containing protein</fullName>
    </recommendedName>
</protein>
<keyword evidence="7" id="KW-1185">Reference proteome</keyword>
<keyword evidence="3" id="KW-0804">Transcription</keyword>
<feature type="domain" description="HTH tetR-type" evidence="5">
    <location>
        <begin position="36"/>
        <end position="96"/>
    </location>
</feature>
<dbReference type="InterPro" id="IPR025996">
    <property type="entry name" value="MT1864/Rv1816-like_C"/>
</dbReference>
<evidence type="ECO:0000313" key="6">
    <source>
        <dbReference type="EMBL" id="GGF19858.1"/>
    </source>
</evidence>
<dbReference type="InterPro" id="IPR050109">
    <property type="entry name" value="HTH-type_TetR-like_transc_reg"/>
</dbReference>
<comment type="caution">
    <text evidence="6">The sequence shown here is derived from an EMBL/GenBank/DDBJ whole genome shotgun (WGS) entry which is preliminary data.</text>
</comment>
<keyword evidence="1" id="KW-0805">Transcription regulation</keyword>
<dbReference type="InterPro" id="IPR001647">
    <property type="entry name" value="HTH_TetR"/>
</dbReference>
<evidence type="ECO:0000313" key="7">
    <source>
        <dbReference type="Proteomes" id="UP000646365"/>
    </source>
</evidence>
<dbReference type="AlphaFoldDB" id="A0A8J3E2C3"/>
<evidence type="ECO:0000256" key="4">
    <source>
        <dbReference type="PROSITE-ProRule" id="PRU00335"/>
    </source>
</evidence>
<dbReference type="SUPFAM" id="SSF48498">
    <property type="entry name" value="Tetracyclin repressor-like, C-terminal domain"/>
    <property type="match status" value="1"/>
</dbReference>
<gene>
    <name evidence="6" type="ORF">GCM10011611_27300</name>
</gene>
<evidence type="ECO:0000256" key="2">
    <source>
        <dbReference type="ARBA" id="ARBA00023125"/>
    </source>
</evidence>
<dbReference type="GO" id="GO:0000976">
    <property type="term" value="F:transcription cis-regulatory region binding"/>
    <property type="evidence" value="ECO:0007669"/>
    <property type="project" value="TreeGrafter"/>
</dbReference>
<dbReference type="Pfam" id="PF13305">
    <property type="entry name" value="TetR_C_33"/>
    <property type="match status" value="1"/>
</dbReference>
<dbReference type="SUPFAM" id="SSF46689">
    <property type="entry name" value="Homeodomain-like"/>
    <property type="match status" value="1"/>
</dbReference>
<dbReference type="PANTHER" id="PTHR30055">
    <property type="entry name" value="HTH-TYPE TRANSCRIPTIONAL REGULATOR RUTR"/>
    <property type="match status" value="1"/>
</dbReference>
<dbReference type="PANTHER" id="PTHR30055:SF234">
    <property type="entry name" value="HTH-TYPE TRANSCRIPTIONAL REGULATOR BETI"/>
    <property type="match status" value="1"/>
</dbReference>
<dbReference type="PROSITE" id="PS50977">
    <property type="entry name" value="HTH_TETR_2"/>
    <property type="match status" value="1"/>
</dbReference>
<reference evidence="6" key="2">
    <citation type="submission" date="2020-09" db="EMBL/GenBank/DDBJ databases">
        <authorList>
            <person name="Sun Q."/>
            <person name="Zhou Y."/>
        </authorList>
    </citation>
    <scope>NUCLEOTIDE SEQUENCE</scope>
    <source>
        <strain evidence="6">CGMCC 1.15725</strain>
    </source>
</reference>
<accession>A0A8J3E2C3</accession>
<dbReference type="InterPro" id="IPR009057">
    <property type="entry name" value="Homeodomain-like_sf"/>
</dbReference>
<name>A0A8J3E2C3_9PROT</name>
<feature type="DNA-binding region" description="H-T-H motif" evidence="4">
    <location>
        <begin position="59"/>
        <end position="78"/>
    </location>
</feature>
<dbReference type="GO" id="GO:0003700">
    <property type="term" value="F:DNA-binding transcription factor activity"/>
    <property type="evidence" value="ECO:0007669"/>
    <property type="project" value="TreeGrafter"/>
</dbReference>
<dbReference type="Gene3D" id="1.10.357.10">
    <property type="entry name" value="Tetracycline Repressor, domain 2"/>
    <property type="match status" value="1"/>
</dbReference>
<evidence type="ECO:0000259" key="5">
    <source>
        <dbReference type="PROSITE" id="PS50977"/>
    </source>
</evidence>
<dbReference type="Pfam" id="PF00440">
    <property type="entry name" value="TetR_N"/>
    <property type="match status" value="1"/>
</dbReference>
<dbReference type="RefSeq" id="WP_229743706.1">
    <property type="nucleotide sequence ID" value="NZ_BMJQ01000006.1"/>
</dbReference>
<evidence type="ECO:0000256" key="3">
    <source>
        <dbReference type="ARBA" id="ARBA00023163"/>
    </source>
</evidence>
<dbReference type="PRINTS" id="PR00455">
    <property type="entry name" value="HTHTETR"/>
</dbReference>
<dbReference type="Proteomes" id="UP000646365">
    <property type="component" value="Unassembled WGS sequence"/>
</dbReference>
<proteinExistence type="predicted"/>
<dbReference type="InterPro" id="IPR036271">
    <property type="entry name" value="Tet_transcr_reg_TetR-rel_C_sf"/>
</dbReference>
<organism evidence="6 7">
    <name type="scientific">Aliidongia dinghuensis</name>
    <dbReference type="NCBI Taxonomy" id="1867774"/>
    <lineage>
        <taxon>Bacteria</taxon>
        <taxon>Pseudomonadati</taxon>
        <taxon>Pseudomonadota</taxon>
        <taxon>Alphaproteobacteria</taxon>
        <taxon>Rhodospirillales</taxon>
        <taxon>Dongiaceae</taxon>
        <taxon>Aliidongia</taxon>
    </lineage>
</organism>
<keyword evidence="2 4" id="KW-0238">DNA-binding</keyword>
<dbReference type="EMBL" id="BMJQ01000006">
    <property type="protein sequence ID" value="GGF19858.1"/>
    <property type="molecule type" value="Genomic_DNA"/>
</dbReference>
<evidence type="ECO:0000256" key="1">
    <source>
        <dbReference type="ARBA" id="ARBA00023015"/>
    </source>
</evidence>